<protein>
    <submittedName>
        <fullName evidence="1">Uncharacterized protein</fullName>
    </submittedName>
</protein>
<reference evidence="1 2" key="1">
    <citation type="submission" date="2018-12" db="EMBL/GenBank/DDBJ databases">
        <title>Glycomyces sp. YIM 121974 draft genome.</title>
        <authorList>
            <person name="Li Q."/>
        </authorList>
    </citation>
    <scope>NUCLEOTIDE SEQUENCE [LARGE SCALE GENOMIC DNA]</scope>
    <source>
        <strain evidence="1 2">YIM 121974</strain>
    </source>
</reference>
<dbReference type="Proteomes" id="UP000277256">
    <property type="component" value="Unassembled WGS sequence"/>
</dbReference>
<gene>
    <name evidence="1" type="ORF">EIW28_11705</name>
</gene>
<evidence type="ECO:0000313" key="1">
    <source>
        <dbReference type="EMBL" id="RRR99373.1"/>
    </source>
</evidence>
<organism evidence="1 2">
    <name type="scientific">Glycomyces terrestris</name>
    <dbReference type="NCBI Taxonomy" id="2493553"/>
    <lineage>
        <taxon>Bacteria</taxon>
        <taxon>Bacillati</taxon>
        <taxon>Actinomycetota</taxon>
        <taxon>Actinomycetes</taxon>
        <taxon>Glycomycetales</taxon>
        <taxon>Glycomycetaceae</taxon>
        <taxon>Glycomyces</taxon>
    </lineage>
</organism>
<accession>A0A426UXS8</accession>
<proteinExistence type="predicted"/>
<dbReference type="AlphaFoldDB" id="A0A426UXS8"/>
<name>A0A426UXS8_9ACTN</name>
<sequence>MNPVSEYGPRARKPRFGSRRMLLAVVAALVLIAATLAVALPLLSAPDYQAAAPSSWNEVCLGDPSAMQEVLDSPEPAPPKPRISGPEGSYASYVCELEWDPGSDGLTGQRLTLDIKVFDESEPLGYDGFLDPQSGSPDWDLEADSVEGFEHGVCVDHVRLPAPYAECMAADSNLELIVQIWPATTQGEYPSTEFGPGAVPIRDLTVAVGELVRSAFRA</sequence>
<dbReference type="RefSeq" id="WP_125247887.1">
    <property type="nucleotide sequence ID" value="NZ_RSEB01000003.1"/>
</dbReference>
<keyword evidence="2" id="KW-1185">Reference proteome</keyword>
<dbReference type="OrthoDB" id="5189745at2"/>
<comment type="caution">
    <text evidence="1">The sequence shown here is derived from an EMBL/GenBank/DDBJ whole genome shotgun (WGS) entry which is preliminary data.</text>
</comment>
<dbReference type="EMBL" id="RSEB01000003">
    <property type="protein sequence ID" value="RRR99373.1"/>
    <property type="molecule type" value="Genomic_DNA"/>
</dbReference>
<evidence type="ECO:0000313" key="2">
    <source>
        <dbReference type="Proteomes" id="UP000277256"/>
    </source>
</evidence>